<name>X1JD17_9ZZZZ</name>
<dbReference type="InterPro" id="IPR052926">
    <property type="entry name" value="Metallo-beta-lactamase_dom"/>
</dbReference>
<dbReference type="PANTHER" id="PTHR13754">
    <property type="entry name" value="METALLO-BETA-LACTAMASE SUPERFAMILY PROTEIN"/>
    <property type="match status" value="1"/>
</dbReference>
<feature type="non-terminal residue" evidence="1">
    <location>
        <position position="1"/>
    </location>
</feature>
<proteinExistence type="predicted"/>
<evidence type="ECO:0008006" key="2">
    <source>
        <dbReference type="Google" id="ProtNLM"/>
    </source>
</evidence>
<gene>
    <name evidence="1" type="ORF">S06H3_06279</name>
</gene>
<organism evidence="1">
    <name type="scientific">marine sediment metagenome</name>
    <dbReference type="NCBI Taxonomy" id="412755"/>
    <lineage>
        <taxon>unclassified sequences</taxon>
        <taxon>metagenomes</taxon>
        <taxon>ecological metagenomes</taxon>
    </lineage>
</organism>
<sequence length="90" mass="9772">VEQSLAVKTEKGLVVIVGCSHPGVKNILKAASDFGDPKVLIGGLHGFRDFDLVKDLEFICPTHCTQFKSEIRSRYPGRYVSGGVGKVIEI</sequence>
<dbReference type="GO" id="GO:0016740">
    <property type="term" value="F:transferase activity"/>
    <property type="evidence" value="ECO:0007669"/>
    <property type="project" value="TreeGrafter"/>
</dbReference>
<dbReference type="InterPro" id="IPR036866">
    <property type="entry name" value="RibonucZ/Hydroxyglut_hydro"/>
</dbReference>
<comment type="caution">
    <text evidence="1">The sequence shown here is derived from an EMBL/GenBank/DDBJ whole genome shotgun (WGS) entry which is preliminary data.</text>
</comment>
<accession>X1JD17</accession>
<dbReference type="PANTHER" id="PTHR13754:SF13">
    <property type="entry name" value="METALLO-BETA-LACTAMASE SUPERFAMILY PROTEIN (AFU_ORTHOLOGUE AFUA_3G07630)"/>
    <property type="match status" value="1"/>
</dbReference>
<dbReference type="EMBL" id="BARV01002430">
    <property type="protein sequence ID" value="GAH91882.1"/>
    <property type="molecule type" value="Genomic_DNA"/>
</dbReference>
<dbReference type="AlphaFoldDB" id="X1JD17"/>
<protein>
    <recommendedName>
        <fullName evidence="2">MBL fold metallo-hydrolase</fullName>
    </recommendedName>
</protein>
<dbReference type="Gene3D" id="3.60.15.10">
    <property type="entry name" value="Ribonuclease Z/Hydroxyacylglutathione hydrolase-like"/>
    <property type="match status" value="1"/>
</dbReference>
<evidence type="ECO:0000313" key="1">
    <source>
        <dbReference type="EMBL" id="GAH91882.1"/>
    </source>
</evidence>
<reference evidence="1" key="1">
    <citation type="journal article" date="2014" name="Front. Microbiol.">
        <title>High frequency of phylogenetically diverse reductive dehalogenase-homologous genes in deep subseafloor sedimentary metagenomes.</title>
        <authorList>
            <person name="Kawai M."/>
            <person name="Futagami T."/>
            <person name="Toyoda A."/>
            <person name="Takaki Y."/>
            <person name="Nishi S."/>
            <person name="Hori S."/>
            <person name="Arai W."/>
            <person name="Tsubouchi T."/>
            <person name="Morono Y."/>
            <person name="Uchiyama I."/>
            <person name="Ito T."/>
            <person name="Fujiyama A."/>
            <person name="Inagaki F."/>
            <person name="Takami H."/>
        </authorList>
    </citation>
    <scope>NUCLEOTIDE SEQUENCE</scope>
    <source>
        <strain evidence="1">Expedition CK06-06</strain>
    </source>
</reference>